<evidence type="ECO:0000256" key="5">
    <source>
        <dbReference type="ARBA" id="ARBA00022723"/>
    </source>
</evidence>
<evidence type="ECO:0000256" key="18">
    <source>
        <dbReference type="ARBA" id="ARBA00067830"/>
    </source>
</evidence>
<evidence type="ECO:0000256" key="7">
    <source>
        <dbReference type="ARBA" id="ARBA00022801"/>
    </source>
</evidence>
<evidence type="ECO:0000313" key="20">
    <source>
        <dbReference type="Proteomes" id="UP000728032"/>
    </source>
</evidence>
<evidence type="ECO:0000256" key="15">
    <source>
        <dbReference type="ARBA" id="ARBA00037794"/>
    </source>
</evidence>
<evidence type="ECO:0000256" key="12">
    <source>
        <dbReference type="ARBA" id="ARBA00023136"/>
    </source>
</evidence>
<keyword evidence="9" id="KW-0653">Protein transport</keyword>
<evidence type="ECO:0000256" key="10">
    <source>
        <dbReference type="ARBA" id="ARBA00023034"/>
    </source>
</evidence>
<keyword evidence="14" id="KW-0636">Prenylation</keyword>
<proteinExistence type="inferred from homology"/>
<dbReference type="SMART" id="SM00175">
    <property type="entry name" value="RAB"/>
    <property type="match status" value="1"/>
</dbReference>
<keyword evidence="12" id="KW-0472">Membrane</keyword>
<keyword evidence="4" id="KW-0813">Transport</keyword>
<dbReference type="InterPro" id="IPR001806">
    <property type="entry name" value="Small_GTPase"/>
</dbReference>
<dbReference type="Gene3D" id="3.40.50.300">
    <property type="entry name" value="P-loop containing nucleotide triphosphate hydrolases"/>
    <property type="match status" value="1"/>
</dbReference>
<dbReference type="GO" id="GO:0005525">
    <property type="term" value="F:GTP binding"/>
    <property type="evidence" value="ECO:0007669"/>
    <property type="project" value="UniProtKB-KW"/>
</dbReference>
<dbReference type="EMBL" id="CAJPVJ010000159">
    <property type="protein sequence ID" value="CAG2161522.1"/>
    <property type="molecule type" value="Genomic_DNA"/>
</dbReference>
<dbReference type="GO" id="GO:0015031">
    <property type="term" value="P:protein transport"/>
    <property type="evidence" value="ECO:0007669"/>
    <property type="project" value="UniProtKB-KW"/>
</dbReference>
<evidence type="ECO:0000256" key="9">
    <source>
        <dbReference type="ARBA" id="ARBA00022927"/>
    </source>
</evidence>
<evidence type="ECO:0000256" key="11">
    <source>
        <dbReference type="ARBA" id="ARBA00023134"/>
    </source>
</evidence>
<evidence type="ECO:0000256" key="14">
    <source>
        <dbReference type="ARBA" id="ARBA00023289"/>
    </source>
</evidence>
<dbReference type="SMART" id="SM00173">
    <property type="entry name" value="RAS"/>
    <property type="match status" value="1"/>
</dbReference>
<dbReference type="PRINTS" id="PR00449">
    <property type="entry name" value="RASTRNSFRMNG"/>
</dbReference>
<keyword evidence="7" id="KW-0378">Hydrolase</keyword>
<protein>
    <recommendedName>
        <fullName evidence="18">Ras-related protein Rab-36</fullName>
        <ecNumber evidence="3">3.6.5.2</ecNumber>
    </recommendedName>
</protein>
<dbReference type="InterPro" id="IPR050227">
    <property type="entry name" value="Rab"/>
</dbReference>
<sequence length="266" mass="30088">MIANRVISKFVLPYDTSSTPYNNHDFDPEVHDLCQQELGTNHLRVAKCIVVGDIAVGKTCLINRFGYNVYANNYKATIGVDFDVQKFEILNTPFSLQLWDTAGQERFKCITTTYYRGSHCAVVVFDLSNMSTLLSVEKWIEEVLEANARSEKPLLFLVGTKRDLLGEGAAEFVAGEAAKIANRLEAEFWTVSAQSGENVKELFARIASLVFNQIMAKELVAKRESQSSQVSGKSDVKYAENFIRLKDKKKDKKKRDFCFKMHCVIK</sequence>
<dbReference type="GO" id="GO:0046872">
    <property type="term" value="F:metal ion binding"/>
    <property type="evidence" value="ECO:0007669"/>
    <property type="project" value="UniProtKB-KW"/>
</dbReference>
<evidence type="ECO:0000256" key="6">
    <source>
        <dbReference type="ARBA" id="ARBA00022741"/>
    </source>
</evidence>
<evidence type="ECO:0000256" key="8">
    <source>
        <dbReference type="ARBA" id="ARBA00022842"/>
    </source>
</evidence>
<organism evidence="19">
    <name type="scientific">Oppiella nova</name>
    <dbReference type="NCBI Taxonomy" id="334625"/>
    <lineage>
        <taxon>Eukaryota</taxon>
        <taxon>Metazoa</taxon>
        <taxon>Ecdysozoa</taxon>
        <taxon>Arthropoda</taxon>
        <taxon>Chelicerata</taxon>
        <taxon>Arachnida</taxon>
        <taxon>Acari</taxon>
        <taxon>Acariformes</taxon>
        <taxon>Sarcoptiformes</taxon>
        <taxon>Oribatida</taxon>
        <taxon>Brachypylina</taxon>
        <taxon>Oppioidea</taxon>
        <taxon>Oppiidae</taxon>
        <taxon>Oppiella</taxon>
    </lineage>
</organism>
<keyword evidence="11" id="KW-0342">GTP-binding</keyword>
<dbReference type="InterPro" id="IPR027417">
    <property type="entry name" value="P-loop_NTPase"/>
</dbReference>
<keyword evidence="8" id="KW-0460">Magnesium</keyword>
<keyword evidence="13" id="KW-0449">Lipoprotein</keyword>
<evidence type="ECO:0000256" key="1">
    <source>
        <dbReference type="ARBA" id="ARBA00001946"/>
    </source>
</evidence>
<dbReference type="SUPFAM" id="SSF52540">
    <property type="entry name" value="P-loop containing nucleoside triphosphate hydrolases"/>
    <property type="match status" value="1"/>
</dbReference>
<dbReference type="FunFam" id="3.40.50.300:FF:000707">
    <property type="entry name" value="RAB36, member RAS oncogene family"/>
    <property type="match status" value="1"/>
</dbReference>
<dbReference type="PROSITE" id="PS51421">
    <property type="entry name" value="RAS"/>
    <property type="match status" value="1"/>
</dbReference>
<dbReference type="Pfam" id="PF00071">
    <property type="entry name" value="Ras"/>
    <property type="match status" value="1"/>
</dbReference>
<evidence type="ECO:0000256" key="13">
    <source>
        <dbReference type="ARBA" id="ARBA00023288"/>
    </source>
</evidence>
<comment type="similarity">
    <text evidence="2">Belongs to the small GTPase superfamily. Rab family.</text>
</comment>
<dbReference type="PANTHER" id="PTHR47977">
    <property type="entry name" value="RAS-RELATED PROTEIN RAB"/>
    <property type="match status" value="1"/>
</dbReference>
<dbReference type="NCBIfam" id="TIGR00231">
    <property type="entry name" value="small_GTP"/>
    <property type="match status" value="1"/>
</dbReference>
<evidence type="ECO:0000313" key="19">
    <source>
        <dbReference type="EMBL" id="CAD7637964.1"/>
    </source>
</evidence>
<evidence type="ECO:0000256" key="2">
    <source>
        <dbReference type="ARBA" id="ARBA00006270"/>
    </source>
</evidence>
<evidence type="ECO:0000256" key="3">
    <source>
        <dbReference type="ARBA" id="ARBA00011984"/>
    </source>
</evidence>
<dbReference type="EMBL" id="OC914984">
    <property type="protein sequence ID" value="CAD7637964.1"/>
    <property type="molecule type" value="Genomic_DNA"/>
</dbReference>
<gene>
    <name evidence="19" type="ORF">ONB1V03_LOCUS1127</name>
</gene>
<evidence type="ECO:0000256" key="4">
    <source>
        <dbReference type="ARBA" id="ARBA00022448"/>
    </source>
</evidence>
<dbReference type="GO" id="GO:0003925">
    <property type="term" value="F:G protein activity"/>
    <property type="evidence" value="ECO:0007669"/>
    <property type="project" value="UniProtKB-EC"/>
</dbReference>
<dbReference type="Proteomes" id="UP000728032">
    <property type="component" value="Unassembled WGS sequence"/>
</dbReference>
<comment type="subcellular location">
    <subcellularLocation>
        <location evidence="15">Golgi apparatus membrane</location>
        <topology evidence="15">Lipid-anchor</topology>
    </subcellularLocation>
</comment>
<dbReference type="SMART" id="SM00174">
    <property type="entry name" value="RHO"/>
    <property type="match status" value="1"/>
</dbReference>
<comment type="cofactor">
    <cofactor evidence="1">
        <name>Mg(2+)</name>
        <dbReference type="ChEBI" id="CHEBI:18420"/>
    </cofactor>
</comment>
<evidence type="ECO:0000256" key="17">
    <source>
        <dbReference type="ARBA" id="ARBA00058763"/>
    </source>
</evidence>
<reference evidence="19" key="1">
    <citation type="submission" date="2020-11" db="EMBL/GenBank/DDBJ databases">
        <authorList>
            <person name="Tran Van P."/>
        </authorList>
    </citation>
    <scope>NUCLEOTIDE SEQUENCE</scope>
</reference>
<evidence type="ECO:0000256" key="16">
    <source>
        <dbReference type="ARBA" id="ARBA00047660"/>
    </source>
</evidence>
<keyword evidence="20" id="KW-1185">Reference proteome</keyword>
<keyword evidence="6" id="KW-0547">Nucleotide-binding</keyword>
<accession>A0A7R9LC13</accession>
<dbReference type="SMART" id="SM00176">
    <property type="entry name" value="RAN"/>
    <property type="match status" value="1"/>
</dbReference>
<name>A0A7R9LC13_9ACAR</name>
<dbReference type="InterPro" id="IPR005225">
    <property type="entry name" value="Small_GTP-bd"/>
</dbReference>
<comment type="function">
    <text evidence="17">The small GTPases Rab are key regulators of intracellular membrane trafficking, from the formation of transport vesicles to their fusion with membranes. Rabs cycle between an inactive GDP-bound form and an active GTP-bound form that is able to recruit to membranes different sets of downstream effectors directly responsible for vesicle formation, movement, tethering and fusion.</text>
</comment>
<keyword evidence="10" id="KW-0333">Golgi apparatus</keyword>
<dbReference type="PROSITE" id="PS51419">
    <property type="entry name" value="RAB"/>
    <property type="match status" value="1"/>
</dbReference>
<keyword evidence="5" id="KW-0479">Metal-binding</keyword>
<dbReference type="GO" id="GO:0000139">
    <property type="term" value="C:Golgi membrane"/>
    <property type="evidence" value="ECO:0007669"/>
    <property type="project" value="UniProtKB-SubCell"/>
</dbReference>
<dbReference type="EC" id="3.6.5.2" evidence="3"/>
<comment type="catalytic activity">
    <reaction evidence="16">
        <text>GTP + H2O = GDP + phosphate + H(+)</text>
        <dbReference type="Rhea" id="RHEA:19669"/>
        <dbReference type="ChEBI" id="CHEBI:15377"/>
        <dbReference type="ChEBI" id="CHEBI:15378"/>
        <dbReference type="ChEBI" id="CHEBI:37565"/>
        <dbReference type="ChEBI" id="CHEBI:43474"/>
        <dbReference type="ChEBI" id="CHEBI:58189"/>
        <dbReference type="EC" id="3.6.5.2"/>
    </reaction>
    <physiologicalReaction direction="left-to-right" evidence="16">
        <dbReference type="Rhea" id="RHEA:19670"/>
    </physiologicalReaction>
</comment>
<dbReference type="AlphaFoldDB" id="A0A7R9LC13"/>
<dbReference type="OrthoDB" id="413584at2759"/>